<evidence type="ECO:0000256" key="1">
    <source>
        <dbReference type="SAM" id="MobiDB-lite"/>
    </source>
</evidence>
<feature type="compositionally biased region" description="Basic and acidic residues" evidence="1">
    <location>
        <begin position="485"/>
        <end position="502"/>
    </location>
</feature>
<feature type="region of interest" description="Disordered" evidence="1">
    <location>
        <begin position="458"/>
        <end position="502"/>
    </location>
</feature>
<feature type="region of interest" description="Disordered" evidence="1">
    <location>
        <begin position="138"/>
        <end position="177"/>
    </location>
</feature>
<dbReference type="EMBL" id="CP036526">
    <property type="protein sequence ID" value="QDT09358.1"/>
    <property type="molecule type" value="Genomic_DNA"/>
</dbReference>
<name>A0A517NQF1_9BACT</name>
<feature type="transmembrane region" description="Helical" evidence="2">
    <location>
        <begin position="12"/>
        <end position="31"/>
    </location>
</feature>
<evidence type="ECO:0000313" key="3">
    <source>
        <dbReference type="EMBL" id="QDT09358.1"/>
    </source>
</evidence>
<keyword evidence="2" id="KW-0472">Membrane</keyword>
<gene>
    <name evidence="3" type="ORF">K239x_13040</name>
</gene>
<accession>A0A517NQF1</accession>
<dbReference type="RefSeq" id="WP_145416931.1">
    <property type="nucleotide sequence ID" value="NZ_CP036526.1"/>
</dbReference>
<feature type="compositionally biased region" description="Basic and acidic residues" evidence="1">
    <location>
        <begin position="164"/>
        <end position="177"/>
    </location>
</feature>
<evidence type="ECO:0000313" key="4">
    <source>
        <dbReference type="Proteomes" id="UP000319817"/>
    </source>
</evidence>
<dbReference type="AlphaFoldDB" id="A0A517NQF1"/>
<feature type="compositionally biased region" description="Polar residues" evidence="1">
    <location>
        <begin position="138"/>
        <end position="158"/>
    </location>
</feature>
<organism evidence="3 4">
    <name type="scientific">Stieleria marina</name>
    <dbReference type="NCBI Taxonomy" id="1930275"/>
    <lineage>
        <taxon>Bacteria</taxon>
        <taxon>Pseudomonadati</taxon>
        <taxon>Planctomycetota</taxon>
        <taxon>Planctomycetia</taxon>
        <taxon>Pirellulales</taxon>
        <taxon>Pirellulaceae</taxon>
        <taxon>Stieleria</taxon>
    </lineage>
</organism>
<reference evidence="3 4" key="1">
    <citation type="submission" date="2019-02" db="EMBL/GenBank/DDBJ databases">
        <title>Deep-cultivation of Planctomycetes and their phenomic and genomic characterization uncovers novel biology.</title>
        <authorList>
            <person name="Wiegand S."/>
            <person name="Jogler M."/>
            <person name="Boedeker C."/>
            <person name="Pinto D."/>
            <person name="Vollmers J."/>
            <person name="Rivas-Marin E."/>
            <person name="Kohn T."/>
            <person name="Peeters S.H."/>
            <person name="Heuer A."/>
            <person name="Rast P."/>
            <person name="Oberbeckmann S."/>
            <person name="Bunk B."/>
            <person name="Jeske O."/>
            <person name="Meyerdierks A."/>
            <person name="Storesund J.E."/>
            <person name="Kallscheuer N."/>
            <person name="Luecker S."/>
            <person name="Lage O.M."/>
            <person name="Pohl T."/>
            <person name="Merkel B.J."/>
            <person name="Hornburger P."/>
            <person name="Mueller R.-W."/>
            <person name="Bruemmer F."/>
            <person name="Labrenz M."/>
            <person name="Spormann A.M."/>
            <person name="Op den Camp H."/>
            <person name="Overmann J."/>
            <person name="Amann R."/>
            <person name="Jetten M.S.M."/>
            <person name="Mascher T."/>
            <person name="Medema M.H."/>
            <person name="Devos D.P."/>
            <person name="Kaster A.-K."/>
            <person name="Ovreas L."/>
            <person name="Rohde M."/>
            <person name="Galperin M.Y."/>
            <person name="Jogler C."/>
        </authorList>
    </citation>
    <scope>NUCLEOTIDE SEQUENCE [LARGE SCALE GENOMIC DNA]</scope>
    <source>
        <strain evidence="3 4">K23_9</strain>
    </source>
</reference>
<protein>
    <submittedName>
        <fullName evidence="3">Uncharacterized protein</fullName>
    </submittedName>
</protein>
<sequence>MAARDDSVIRGSLIACMILLVLSLALNYFFWRWGNVQSIEAGDIKTKYDNASTLIREQEGKLLTLHEMLGVRQMSEDKFKSLASTSSGDADMDLIAKNFVRDMSYFPADVAAQQRNYSELPEFFVNAVRDRTAQYTTATKEQQQIRSQADSDVQNARKAQQVAEDNRKSADKKLKDEVDLFTQDRERMNQEKEETRDSLTKTVREFTGYRKKSADEQAKLKQRSDQLVNTIETQRTQLNRLRSDKFESTQGEVVFVSQGGNVCTINLGAADDLRPGVTFGVIDADETRLDDAKVKATIQVTKIRGAHVAEARVVALPLVSSPIIDGDKIYSPFWKSGVTVKIALAGDIDIDDDGKADNEQIKGMITSAGAQVAATVASDGTVDGVLDATIRFLVIGQAPEISEKADSASAEQAARTAAAMGRIKEKATELGLTVIPAWKLQAYLKTIDDSVTTPLGSAVRSEDFGPLSRRGSTRLPSDLPSLYKNDGEKTQKGDKLEDILKP</sequence>
<evidence type="ECO:0000256" key="2">
    <source>
        <dbReference type="SAM" id="Phobius"/>
    </source>
</evidence>
<dbReference type="Proteomes" id="UP000319817">
    <property type="component" value="Chromosome"/>
</dbReference>
<keyword evidence="2" id="KW-0812">Transmembrane</keyword>
<dbReference type="OrthoDB" id="230112at2"/>
<proteinExistence type="predicted"/>
<keyword evidence="4" id="KW-1185">Reference proteome</keyword>
<keyword evidence="2" id="KW-1133">Transmembrane helix</keyword>